<accession>A0AAW0UJT2</accession>
<protein>
    <submittedName>
        <fullName evidence="1">Uncharacterized protein</fullName>
    </submittedName>
</protein>
<comment type="caution">
    <text evidence="1">The sequence shown here is derived from an EMBL/GenBank/DDBJ whole genome shotgun (WGS) entry which is preliminary data.</text>
</comment>
<sequence length="169" mass="18258">MYDLGRRELTGHKSGGRGLRSGRRGYENVVNEGERVRRQWVRGSPFEAPCVPVAPWNVRGWLATASHCSLVGGAALAAAATPSYPHCNGLHSAVSMMDACVLQTAGVFLALKVFLCPAPASSLHQAFRNTRGGECTTPRSTYRNVTCKFRQIVCVLRRARIGRASGTAD</sequence>
<name>A0AAW0UJT2_SCYPA</name>
<proteinExistence type="predicted"/>
<dbReference type="EMBL" id="JARAKH010000011">
    <property type="protein sequence ID" value="KAK8399246.1"/>
    <property type="molecule type" value="Genomic_DNA"/>
</dbReference>
<dbReference type="AlphaFoldDB" id="A0AAW0UJT2"/>
<evidence type="ECO:0000313" key="1">
    <source>
        <dbReference type="EMBL" id="KAK8399246.1"/>
    </source>
</evidence>
<gene>
    <name evidence="1" type="ORF">O3P69_003391</name>
</gene>
<keyword evidence="2" id="KW-1185">Reference proteome</keyword>
<dbReference type="Proteomes" id="UP001487740">
    <property type="component" value="Unassembled WGS sequence"/>
</dbReference>
<organism evidence="1 2">
    <name type="scientific">Scylla paramamosain</name>
    <name type="common">Mud crab</name>
    <dbReference type="NCBI Taxonomy" id="85552"/>
    <lineage>
        <taxon>Eukaryota</taxon>
        <taxon>Metazoa</taxon>
        <taxon>Ecdysozoa</taxon>
        <taxon>Arthropoda</taxon>
        <taxon>Crustacea</taxon>
        <taxon>Multicrustacea</taxon>
        <taxon>Malacostraca</taxon>
        <taxon>Eumalacostraca</taxon>
        <taxon>Eucarida</taxon>
        <taxon>Decapoda</taxon>
        <taxon>Pleocyemata</taxon>
        <taxon>Brachyura</taxon>
        <taxon>Eubrachyura</taxon>
        <taxon>Portunoidea</taxon>
        <taxon>Portunidae</taxon>
        <taxon>Portuninae</taxon>
        <taxon>Scylla</taxon>
    </lineage>
</organism>
<evidence type="ECO:0000313" key="2">
    <source>
        <dbReference type="Proteomes" id="UP001487740"/>
    </source>
</evidence>
<reference evidence="1 2" key="1">
    <citation type="submission" date="2023-03" db="EMBL/GenBank/DDBJ databases">
        <title>High-quality genome of Scylla paramamosain provides insights in environmental adaptation.</title>
        <authorList>
            <person name="Zhang L."/>
        </authorList>
    </citation>
    <scope>NUCLEOTIDE SEQUENCE [LARGE SCALE GENOMIC DNA]</scope>
    <source>
        <strain evidence="1">LZ_2023a</strain>
        <tissue evidence="1">Muscle</tissue>
    </source>
</reference>